<feature type="region of interest" description="Disordered" evidence="1">
    <location>
        <begin position="34"/>
        <end position="66"/>
    </location>
</feature>
<dbReference type="Proteomes" id="UP000050525">
    <property type="component" value="Unassembled WGS sequence"/>
</dbReference>
<accession>A0A151N6J9</accession>
<sequence>MTDNYADVTMEELLEKPTERGLPVTVGQKEKDLIKSLRDNDRAKGSPAPVPGGSGAEGTPSFGLQGRSPMKLELLEEWTLLQAVELEAQTAQHKLELEAKQCKCKYKLYL</sequence>
<feature type="compositionally biased region" description="Basic and acidic residues" evidence="1">
    <location>
        <begin position="34"/>
        <end position="44"/>
    </location>
</feature>
<dbReference type="EMBL" id="AKHW03003917">
    <property type="protein sequence ID" value="KYO32430.1"/>
    <property type="molecule type" value="Genomic_DNA"/>
</dbReference>
<reference evidence="2 3" key="1">
    <citation type="journal article" date="2012" name="Genome Biol.">
        <title>Sequencing three crocodilian genomes to illuminate the evolution of archosaurs and amniotes.</title>
        <authorList>
            <person name="St John J.A."/>
            <person name="Braun E.L."/>
            <person name="Isberg S.R."/>
            <person name="Miles L.G."/>
            <person name="Chong A.Y."/>
            <person name="Gongora J."/>
            <person name="Dalzell P."/>
            <person name="Moran C."/>
            <person name="Bed'hom B."/>
            <person name="Abzhanov A."/>
            <person name="Burgess S.C."/>
            <person name="Cooksey A.M."/>
            <person name="Castoe T.A."/>
            <person name="Crawford N.G."/>
            <person name="Densmore L.D."/>
            <person name="Drew J.C."/>
            <person name="Edwards S.V."/>
            <person name="Faircloth B.C."/>
            <person name="Fujita M.K."/>
            <person name="Greenwold M.J."/>
            <person name="Hoffmann F.G."/>
            <person name="Howard J.M."/>
            <person name="Iguchi T."/>
            <person name="Janes D.E."/>
            <person name="Khan S.Y."/>
            <person name="Kohno S."/>
            <person name="de Koning A.J."/>
            <person name="Lance S.L."/>
            <person name="McCarthy F.M."/>
            <person name="McCormack J.E."/>
            <person name="Merchant M.E."/>
            <person name="Peterson D.G."/>
            <person name="Pollock D.D."/>
            <person name="Pourmand N."/>
            <person name="Raney B.J."/>
            <person name="Roessler K.A."/>
            <person name="Sanford J.R."/>
            <person name="Sawyer R.H."/>
            <person name="Schmidt C.J."/>
            <person name="Triplett E.W."/>
            <person name="Tuberville T.D."/>
            <person name="Venegas-Anaya M."/>
            <person name="Howard J.T."/>
            <person name="Jarvis E.D."/>
            <person name="Guillette L.J.Jr."/>
            <person name="Glenn T.C."/>
            <person name="Green R.E."/>
            <person name="Ray D.A."/>
        </authorList>
    </citation>
    <scope>NUCLEOTIDE SEQUENCE [LARGE SCALE GENOMIC DNA]</scope>
    <source>
        <strain evidence="2">KSC_2009_1</strain>
    </source>
</reference>
<comment type="caution">
    <text evidence="2">The sequence shown here is derived from an EMBL/GenBank/DDBJ whole genome shotgun (WGS) entry which is preliminary data.</text>
</comment>
<proteinExistence type="predicted"/>
<dbReference type="AlphaFoldDB" id="A0A151N6J9"/>
<evidence type="ECO:0000313" key="2">
    <source>
        <dbReference type="EMBL" id="KYO32430.1"/>
    </source>
</evidence>
<name>A0A151N6J9_ALLMI</name>
<organism evidence="2 3">
    <name type="scientific">Alligator mississippiensis</name>
    <name type="common">American alligator</name>
    <dbReference type="NCBI Taxonomy" id="8496"/>
    <lineage>
        <taxon>Eukaryota</taxon>
        <taxon>Metazoa</taxon>
        <taxon>Chordata</taxon>
        <taxon>Craniata</taxon>
        <taxon>Vertebrata</taxon>
        <taxon>Euteleostomi</taxon>
        <taxon>Archelosauria</taxon>
        <taxon>Archosauria</taxon>
        <taxon>Crocodylia</taxon>
        <taxon>Alligatoridae</taxon>
        <taxon>Alligatorinae</taxon>
        <taxon>Alligator</taxon>
    </lineage>
</organism>
<protein>
    <submittedName>
        <fullName evidence="2">Uncharacterized protein</fullName>
    </submittedName>
</protein>
<keyword evidence="3" id="KW-1185">Reference proteome</keyword>
<evidence type="ECO:0000313" key="3">
    <source>
        <dbReference type="Proteomes" id="UP000050525"/>
    </source>
</evidence>
<evidence type="ECO:0000256" key="1">
    <source>
        <dbReference type="SAM" id="MobiDB-lite"/>
    </source>
</evidence>
<gene>
    <name evidence="2" type="ORF">Y1Q_0020383</name>
</gene>